<dbReference type="InterPro" id="IPR000212">
    <property type="entry name" value="DNA_helicase_UvrD/REP"/>
</dbReference>
<dbReference type="InterPro" id="IPR014016">
    <property type="entry name" value="UvrD-like_ATP-bd"/>
</dbReference>
<dbReference type="PROSITE" id="PS51198">
    <property type="entry name" value="UVRD_HELICASE_ATP_BIND"/>
    <property type="match status" value="1"/>
</dbReference>
<keyword evidence="4 10" id="KW-0347">Helicase</keyword>
<dbReference type="EMBL" id="JBHRWI010000060">
    <property type="protein sequence ID" value="MFC3516076.1"/>
    <property type="molecule type" value="Genomic_DNA"/>
</dbReference>
<evidence type="ECO:0000256" key="7">
    <source>
        <dbReference type="ARBA" id="ARBA00034617"/>
    </source>
</evidence>
<dbReference type="SUPFAM" id="SSF52540">
    <property type="entry name" value="P-loop containing nucleoside triphosphate hydrolases"/>
    <property type="match status" value="1"/>
</dbReference>
<keyword evidence="14" id="KW-1185">Reference proteome</keyword>
<evidence type="ECO:0000256" key="4">
    <source>
        <dbReference type="ARBA" id="ARBA00022806"/>
    </source>
</evidence>
<evidence type="ECO:0000256" key="1">
    <source>
        <dbReference type="ARBA" id="ARBA00009922"/>
    </source>
</evidence>
<evidence type="ECO:0000256" key="8">
    <source>
        <dbReference type="ARBA" id="ARBA00034808"/>
    </source>
</evidence>
<protein>
    <recommendedName>
        <fullName evidence="8">DNA 3'-5' helicase</fullName>
        <ecNumber evidence="8">5.6.2.4</ecNumber>
    </recommendedName>
</protein>
<feature type="domain" description="UvrD-like helicase ATP-binding" evidence="11">
    <location>
        <begin position="3"/>
        <end position="287"/>
    </location>
</feature>
<accession>A0ABV7QS00</accession>
<sequence>MLDGLDPEQRAAVLAPPGPVRILAGAGTGKTRTITRRIAYLAVTKQVKATEILAVTHSNQAAGELRDRIRSLGVSVQARTFHSAAMGQLKHFWTRTGLPGDELRMIHDFQGGQGSFLRKALEAEVRSVATTDVRDLREEVDWARRSRLTPDQYAQAANKSGRKRNLPAAVLAAGYKRYEQAKRSQAVLDFGDTIEQCALLLENDREAAAQFRDRYRCFVVDEYQDTDPSQERLLAAWLGQGRNVTVVGDPNQTIFSFKGADPSLLVGFADRFPGAVSISLDRDYRSTPQIVGYANRLMGQASTGVVLKGQRPDGPEPTLRTYDTEATEASALAGRANELVAEGTTASEIAILVRTRSQVLFYRTALQDEGVTTEVFDDEKFFERQEIRQAMTALADLAERSPTLAGMAGLQSVLKNAGFDPDVPPVGQGAARDRWESLGALLRLVERTPDGTRETVEILLRELERRAAAEHAPRGGGGVTLATMHKAKGLEWDAVLLPGLAEGFLPIAYAASSEEVDEERRLFYVAVTRARERLELSHALVSEKGYPRKPSRFLDQIVPVRRSFPAAPVAARNPYSVGDRVVSTTFGMGKVTATTKTAVTADFGTPYGVKTVTADHKLSKL</sequence>
<evidence type="ECO:0000256" key="6">
    <source>
        <dbReference type="ARBA" id="ARBA00023235"/>
    </source>
</evidence>
<dbReference type="PANTHER" id="PTHR11070">
    <property type="entry name" value="UVRD / RECB / PCRA DNA HELICASE FAMILY MEMBER"/>
    <property type="match status" value="1"/>
</dbReference>
<evidence type="ECO:0000313" key="14">
    <source>
        <dbReference type="Proteomes" id="UP001595764"/>
    </source>
</evidence>
<dbReference type="Proteomes" id="UP001595764">
    <property type="component" value="Unassembled WGS sequence"/>
</dbReference>
<evidence type="ECO:0000256" key="10">
    <source>
        <dbReference type="PROSITE-ProRule" id="PRU00560"/>
    </source>
</evidence>
<evidence type="ECO:0000256" key="2">
    <source>
        <dbReference type="ARBA" id="ARBA00022741"/>
    </source>
</evidence>
<dbReference type="Gene3D" id="1.10.486.10">
    <property type="entry name" value="PCRA, domain 4"/>
    <property type="match status" value="1"/>
</dbReference>
<dbReference type="GO" id="GO:0016787">
    <property type="term" value="F:hydrolase activity"/>
    <property type="evidence" value="ECO:0007669"/>
    <property type="project" value="UniProtKB-KW"/>
</dbReference>
<keyword evidence="6" id="KW-0413">Isomerase</keyword>
<comment type="caution">
    <text evidence="13">The sequence shown here is derived from an EMBL/GenBank/DDBJ whole genome shotgun (WGS) entry which is preliminary data.</text>
</comment>
<reference evidence="14" key="1">
    <citation type="journal article" date="2019" name="Int. J. Syst. Evol. Microbiol.">
        <title>The Global Catalogue of Microorganisms (GCM) 10K type strain sequencing project: providing services to taxonomists for standard genome sequencing and annotation.</title>
        <authorList>
            <consortium name="The Broad Institute Genomics Platform"/>
            <consortium name="The Broad Institute Genome Sequencing Center for Infectious Disease"/>
            <person name="Wu L."/>
            <person name="Ma J."/>
        </authorList>
    </citation>
    <scope>NUCLEOTIDE SEQUENCE [LARGE SCALE GENOMIC DNA]</scope>
    <source>
        <strain evidence="14">CGMCC 4.7682</strain>
    </source>
</reference>
<organism evidence="13 14">
    <name type="scientific">Amycolatopsis halotolerans</name>
    <dbReference type="NCBI Taxonomy" id="330083"/>
    <lineage>
        <taxon>Bacteria</taxon>
        <taxon>Bacillati</taxon>
        <taxon>Actinomycetota</taxon>
        <taxon>Actinomycetes</taxon>
        <taxon>Pseudonocardiales</taxon>
        <taxon>Pseudonocardiaceae</taxon>
        <taxon>Amycolatopsis</taxon>
    </lineage>
</organism>
<feature type="binding site" evidence="10">
    <location>
        <begin position="24"/>
        <end position="31"/>
    </location>
    <ligand>
        <name>ATP</name>
        <dbReference type="ChEBI" id="CHEBI:30616"/>
    </ligand>
</feature>
<dbReference type="Pfam" id="PF13361">
    <property type="entry name" value="UvrD_C"/>
    <property type="match status" value="2"/>
</dbReference>
<evidence type="ECO:0000256" key="5">
    <source>
        <dbReference type="ARBA" id="ARBA00022840"/>
    </source>
</evidence>
<comment type="catalytic activity">
    <reaction evidence="7">
        <text>Couples ATP hydrolysis with the unwinding of duplex DNA by translocating in the 3'-5' direction.</text>
        <dbReference type="EC" id="5.6.2.4"/>
    </reaction>
</comment>
<dbReference type="InterPro" id="IPR014017">
    <property type="entry name" value="DNA_helicase_UvrD-like_C"/>
</dbReference>
<feature type="domain" description="UvrD-like helicase C-terminal" evidence="12">
    <location>
        <begin position="288"/>
        <end position="532"/>
    </location>
</feature>
<keyword evidence="2 10" id="KW-0547">Nucleotide-binding</keyword>
<dbReference type="CDD" id="cd17932">
    <property type="entry name" value="DEXQc_UvrD"/>
    <property type="match status" value="1"/>
</dbReference>
<dbReference type="CDD" id="cd18807">
    <property type="entry name" value="SF1_C_UvrD"/>
    <property type="match status" value="1"/>
</dbReference>
<dbReference type="GO" id="GO:0004386">
    <property type="term" value="F:helicase activity"/>
    <property type="evidence" value="ECO:0007669"/>
    <property type="project" value="UniProtKB-KW"/>
</dbReference>
<dbReference type="Pfam" id="PF00580">
    <property type="entry name" value="UvrD-helicase"/>
    <property type="match status" value="1"/>
</dbReference>
<evidence type="ECO:0000256" key="9">
    <source>
        <dbReference type="ARBA" id="ARBA00048988"/>
    </source>
</evidence>
<evidence type="ECO:0000259" key="12">
    <source>
        <dbReference type="PROSITE" id="PS51217"/>
    </source>
</evidence>
<evidence type="ECO:0000256" key="3">
    <source>
        <dbReference type="ARBA" id="ARBA00022801"/>
    </source>
</evidence>
<proteinExistence type="inferred from homology"/>
<keyword evidence="3 10" id="KW-0378">Hydrolase</keyword>
<evidence type="ECO:0000259" key="11">
    <source>
        <dbReference type="PROSITE" id="PS51198"/>
    </source>
</evidence>
<name>A0ABV7QS00_9PSEU</name>
<comment type="similarity">
    <text evidence="1">Belongs to the helicase family. UvrD subfamily.</text>
</comment>
<dbReference type="InterPro" id="IPR027417">
    <property type="entry name" value="P-loop_NTPase"/>
</dbReference>
<dbReference type="PROSITE" id="PS51217">
    <property type="entry name" value="UVRD_HELICASE_CTER"/>
    <property type="match status" value="1"/>
</dbReference>
<dbReference type="Gene3D" id="3.40.50.300">
    <property type="entry name" value="P-loop containing nucleotide triphosphate hydrolases"/>
    <property type="match status" value="3"/>
</dbReference>
<evidence type="ECO:0000313" key="13">
    <source>
        <dbReference type="EMBL" id="MFC3516076.1"/>
    </source>
</evidence>
<dbReference type="Gene3D" id="1.10.10.160">
    <property type="match status" value="1"/>
</dbReference>
<dbReference type="InterPro" id="IPR013986">
    <property type="entry name" value="DExx_box_DNA_helicase_dom_sf"/>
</dbReference>
<comment type="catalytic activity">
    <reaction evidence="9">
        <text>ATP + H2O = ADP + phosphate + H(+)</text>
        <dbReference type="Rhea" id="RHEA:13065"/>
        <dbReference type="ChEBI" id="CHEBI:15377"/>
        <dbReference type="ChEBI" id="CHEBI:15378"/>
        <dbReference type="ChEBI" id="CHEBI:30616"/>
        <dbReference type="ChEBI" id="CHEBI:43474"/>
        <dbReference type="ChEBI" id="CHEBI:456216"/>
        <dbReference type="EC" id="5.6.2.4"/>
    </reaction>
</comment>
<dbReference type="PANTHER" id="PTHR11070:SF69">
    <property type="entry name" value="ATP-DEPENDENT DNA HELICASE UVRD2"/>
    <property type="match status" value="1"/>
</dbReference>
<dbReference type="EC" id="5.6.2.4" evidence="8"/>
<gene>
    <name evidence="13" type="ORF">ACFORO_38335</name>
</gene>
<keyword evidence="5 10" id="KW-0067">ATP-binding</keyword>
<dbReference type="RefSeq" id="WP_377871812.1">
    <property type="nucleotide sequence ID" value="NZ_JBHMAY010000034.1"/>
</dbReference>